<dbReference type="Gene3D" id="3.30.500.20">
    <property type="entry name" value="BH3703-like domains"/>
    <property type="match status" value="1"/>
</dbReference>
<dbReference type="Proteomes" id="UP000569914">
    <property type="component" value="Unassembled WGS sequence"/>
</dbReference>
<proteinExistence type="predicted"/>
<evidence type="ECO:0000313" key="3">
    <source>
        <dbReference type="Proteomes" id="UP000569914"/>
    </source>
</evidence>
<dbReference type="AlphaFoldDB" id="A0A7Y9LF51"/>
<evidence type="ECO:0008006" key="4">
    <source>
        <dbReference type="Google" id="ProtNLM"/>
    </source>
</evidence>
<organism evidence="2 3">
    <name type="scientific">Microlunatus parietis</name>
    <dbReference type="NCBI Taxonomy" id="682979"/>
    <lineage>
        <taxon>Bacteria</taxon>
        <taxon>Bacillati</taxon>
        <taxon>Actinomycetota</taxon>
        <taxon>Actinomycetes</taxon>
        <taxon>Propionibacteriales</taxon>
        <taxon>Propionibacteriaceae</taxon>
        <taxon>Microlunatus</taxon>
    </lineage>
</organism>
<feature type="region of interest" description="Disordered" evidence="1">
    <location>
        <begin position="114"/>
        <end position="138"/>
    </location>
</feature>
<name>A0A7Y9LF51_9ACTN</name>
<dbReference type="EMBL" id="JACCBU010000001">
    <property type="protein sequence ID" value="NYE74595.1"/>
    <property type="molecule type" value="Genomic_DNA"/>
</dbReference>
<protein>
    <recommendedName>
        <fullName evidence="4">DUF600 family protein</fullName>
    </recommendedName>
</protein>
<accession>A0A7Y9LF51</accession>
<comment type="caution">
    <text evidence="2">The sequence shown here is derived from an EMBL/GenBank/DDBJ whole genome shotgun (WGS) entry which is preliminary data.</text>
</comment>
<dbReference type="InterPro" id="IPR036170">
    <property type="entry name" value="YezG-like_sf"/>
</dbReference>
<gene>
    <name evidence="2" type="ORF">BKA15_005924</name>
</gene>
<reference evidence="2 3" key="1">
    <citation type="submission" date="2020-07" db="EMBL/GenBank/DDBJ databases">
        <title>Sequencing the genomes of 1000 actinobacteria strains.</title>
        <authorList>
            <person name="Klenk H.-P."/>
        </authorList>
    </citation>
    <scope>NUCLEOTIDE SEQUENCE [LARGE SCALE GENOMIC DNA]</scope>
    <source>
        <strain evidence="2 3">DSM 22083</strain>
    </source>
</reference>
<evidence type="ECO:0000256" key="1">
    <source>
        <dbReference type="SAM" id="MobiDB-lite"/>
    </source>
</evidence>
<dbReference type="SUPFAM" id="SSF160424">
    <property type="entry name" value="BH3703-like"/>
    <property type="match status" value="1"/>
</dbReference>
<dbReference type="RefSeq" id="WP_179757020.1">
    <property type="nucleotide sequence ID" value="NZ_JACCBU010000001.1"/>
</dbReference>
<sequence length="138" mass="15309">MENLDKALQTIGSGMAQAGPPGWKNARLTISAVASLIRAKMAYELDDGSLDTSTGIDGYTQLACGDLRTSMYREGSGTWYNATFTLTSDGRLETDFDYDNPPFDGDYEAELLEDDQERYPRSQENLPAWHPSRVAQSR</sequence>
<evidence type="ECO:0000313" key="2">
    <source>
        <dbReference type="EMBL" id="NYE74595.1"/>
    </source>
</evidence>
<keyword evidence="3" id="KW-1185">Reference proteome</keyword>